<name>A0A0A9H931_ARUDO</name>
<reference evidence="1" key="1">
    <citation type="submission" date="2014-09" db="EMBL/GenBank/DDBJ databases">
        <authorList>
            <person name="Magalhaes I.L.F."/>
            <person name="Oliveira U."/>
            <person name="Santos F.R."/>
            <person name="Vidigal T.H.D.A."/>
            <person name="Brescovit A.D."/>
            <person name="Santos A.J."/>
        </authorList>
    </citation>
    <scope>NUCLEOTIDE SEQUENCE</scope>
    <source>
        <tissue evidence="1">Shoot tissue taken approximately 20 cm above the soil surface</tissue>
    </source>
</reference>
<dbReference type="AlphaFoldDB" id="A0A0A9H931"/>
<accession>A0A0A9H931</accession>
<sequence length="24" mass="2932">MEQRQALNVLHSVLRFARSQVRHR</sequence>
<evidence type="ECO:0000313" key="1">
    <source>
        <dbReference type="EMBL" id="JAE33247.1"/>
    </source>
</evidence>
<reference evidence="1" key="2">
    <citation type="journal article" date="2015" name="Data Brief">
        <title>Shoot transcriptome of the giant reed, Arundo donax.</title>
        <authorList>
            <person name="Barrero R.A."/>
            <person name="Guerrero F.D."/>
            <person name="Moolhuijzen P."/>
            <person name="Goolsby J.A."/>
            <person name="Tidwell J."/>
            <person name="Bellgard S.E."/>
            <person name="Bellgard M.I."/>
        </authorList>
    </citation>
    <scope>NUCLEOTIDE SEQUENCE</scope>
    <source>
        <tissue evidence="1">Shoot tissue taken approximately 20 cm above the soil surface</tissue>
    </source>
</reference>
<proteinExistence type="predicted"/>
<organism evidence="1">
    <name type="scientific">Arundo donax</name>
    <name type="common">Giant reed</name>
    <name type="synonym">Donax arundinaceus</name>
    <dbReference type="NCBI Taxonomy" id="35708"/>
    <lineage>
        <taxon>Eukaryota</taxon>
        <taxon>Viridiplantae</taxon>
        <taxon>Streptophyta</taxon>
        <taxon>Embryophyta</taxon>
        <taxon>Tracheophyta</taxon>
        <taxon>Spermatophyta</taxon>
        <taxon>Magnoliopsida</taxon>
        <taxon>Liliopsida</taxon>
        <taxon>Poales</taxon>
        <taxon>Poaceae</taxon>
        <taxon>PACMAD clade</taxon>
        <taxon>Arundinoideae</taxon>
        <taxon>Arundineae</taxon>
        <taxon>Arundo</taxon>
    </lineage>
</organism>
<dbReference type="EMBL" id="GBRH01164649">
    <property type="protein sequence ID" value="JAE33247.1"/>
    <property type="molecule type" value="Transcribed_RNA"/>
</dbReference>
<protein>
    <submittedName>
        <fullName evidence="1">Uncharacterized protein</fullName>
    </submittedName>
</protein>